<protein>
    <submittedName>
        <fullName evidence="7">NADH-quinone oxidoreductase subunit F</fullName>
    </submittedName>
</protein>
<dbReference type="PROSITE" id="PS00198">
    <property type="entry name" value="4FE4S_FER_1"/>
    <property type="match status" value="1"/>
</dbReference>
<sequence>MSVTTSAVDRIGSRSDLDALRREGERSLYPDDPKVIVGMSSCGQAAGADDVYEAFVEATGDAVRVGKTGCLGFCDAEPLVEIIQPDGASVIYENVEVRDVETLAAAAREGHFPEAGRLAARDHADSCAHDDDHPHMDDVAFYESQDRVVMGNSGLVDPVSIEEYVARDGFYGLWETLTQYDPEGLIDELKRSKLRGRGGGGFPTGQKWQFLAGEDREPKYLICNADEGDPGAYMDRTLLESDPYAVIEGMLIGGFAMGAEKGYIYVRAEYPLAIERLQEAIETCRAVGLLGEDVFGEGLSFDLEIKKGAGAFVCGEETALMASIESERGMPSPRPPFPPQSGLWEQPTSINNVETWANVPPIVRKGASWFADLGTEESGGTKVFSVTGDVENTGLVEVPLGTPLEEVVFEIGGGTTGGEFKAVQTGGPSGGVIPREDADTPIDYETLVELGSMMGSGGMIVMDESTCMVDQARFFLDFCVDESCGKCPPCRYGTKQSLEMLEAITNGEADSETIDELADLGETMQDTSLCGLGQTAANPVLSTLEYFEAEYLAHVEDNECPAGDCELGSGQHSKTYKILHEDCIGCHQCSKACPVDAISGEPQETHEIDPEACIGCGQCVEACPLDIIEVRT</sequence>
<dbReference type="InterPro" id="IPR036249">
    <property type="entry name" value="Thioredoxin-like_sf"/>
</dbReference>
<evidence type="ECO:0000256" key="3">
    <source>
        <dbReference type="ARBA" id="ARBA00022723"/>
    </source>
</evidence>
<reference evidence="7 8" key="1">
    <citation type="submission" date="2018-04" db="EMBL/GenBank/DDBJ databases">
        <title>Halococcoides cellulosivorans gen. nov., sp. nov., an extremely halophilic cellulose-utilizing haloarchaeon from hypersaline lakes.</title>
        <authorList>
            <person name="Sorokin D.Y."/>
            <person name="Toshchakov S.V."/>
            <person name="Samarov N.I."/>
            <person name="Korzhenkov A."/>
            <person name="Kublanov I.V."/>
        </authorList>
    </citation>
    <scope>NUCLEOTIDE SEQUENCE [LARGE SCALE GENOMIC DNA]</scope>
    <source>
        <strain evidence="7 8">HArcel1</strain>
    </source>
</reference>
<dbReference type="Proteomes" id="UP000244727">
    <property type="component" value="Chromosome"/>
</dbReference>
<dbReference type="GO" id="GO:0008137">
    <property type="term" value="F:NADH dehydrogenase (ubiquinone) activity"/>
    <property type="evidence" value="ECO:0007669"/>
    <property type="project" value="InterPro"/>
</dbReference>
<organism evidence="7 8">
    <name type="scientific">Halococcoides cellulosivorans</name>
    <dbReference type="NCBI Taxonomy" id="1679096"/>
    <lineage>
        <taxon>Archaea</taxon>
        <taxon>Methanobacteriati</taxon>
        <taxon>Methanobacteriota</taxon>
        <taxon>Stenosarchaea group</taxon>
        <taxon>Halobacteria</taxon>
        <taxon>Halobacteriales</taxon>
        <taxon>Haloarculaceae</taxon>
        <taxon>Halococcoides</taxon>
    </lineage>
</organism>
<feature type="domain" description="4Fe-4S ferredoxin-type" evidence="6">
    <location>
        <begin position="574"/>
        <end position="603"/>
    </location>
</feature>
<dbReference type="CDD" id="cd02980">
    <property type="entry name" value="TRX_Fd_family"/>
    <property type="match status" value="1"/>
</dbReference>
<dbReference type="Gene3D" id="6.10.250.1450">
    <property type="match status" value="1"/>
</dbReference>
<dbReference type="Pfam" id="PF14697">
    <property type="entry name" value="Fer4_21"/>
    <property type="match status" value="1"/>
</dbReference>
<dbReference type="PANTHER" id="PTHR43578:SF3">
    <property type="entry name" value="NADH-QUINONE OXIDOREDUCTASE SUBUNIT F"/>
    <property type="match status" value="1"/>
</dbReference>
<dbReference type="Gene3D" id="3.10.20.600">
    <property type="match status" value="1"/>
</dbReference>
<dbReference type="RefSeq" id="WP_108380805.1">
    <property type="nucleotide sequence ID" value="NZ_CP028858.1"/>
</dbReference>
<dbReference type="GO" id="GO:0051539">
    <property type="term" value="F:4 iron, 4 sulfur cluster binding"/>
    <property type="evidence" value="ECO:0007669"/>
    <property type="project" value="UniProtKB-KW"/>
</dbReference>
<evidence type="ECO:0000313" key="7">
    <source>
        <dbReference type="EMBL" id="AWB26436.1"/>
    </source>
</evidence>
<gene>
    <name evidence="7" type="ORF">HARCEL1_01230</name>
</gene>
<dbReference type="Pfam" id="PF10589">
    <property type="entry name" value="NADH_4Fe-4S"/>
    <property type="match status" value="1"/>
</dbReference>
<dbReference type="EMBL" id="CP028858">
    <property type="protein sequence ID" value="AWB26436.1"/>
    <property type="molecule type" value="Genomic_DNA"/>
</dbReference>
<dbReference type="GO" id="GO:0046872">
    <property type="term" value="F:metal ion binding"/>
    <property type="evidence" value="ECO:0007669"/>
    <property type="project" value="UniProtKB-KW"/>
</dbReference>
<evidence type="ECO:0000256" key="4">
    <source>
        <dbReference type="ARBA" id="ARBA00023004"/>
    </source>
</evidence>
<dbReference type="FunFam" id="3.40.50.11540:FF:000001">
    <property type="entry name" value="NADH dehydrogenase [ubiquinone] flavoprotein 1, mitochondrial"/>
    <property type="match status" value="1"/>
</dbReference>
<dbReference type="PROSITE" id="PS51379">
    <property type="entry name" value="4FE4S_FER_2"/>
    <property type="match status" value="2"/>
</dbReference>
<comment type="similarity">
    <text evidence="1">Belongs to the complex I 51 kDa subunit family.</text>
</comment>
<dbReference type="PANTHER" id="PTHR43578">
    <property type="entry name" value="NADH-QUINONE OXIDOREDUCTASE SUBUNIT F"/>
    <property type="match status" value="1"/>
</dbReference>
<keyword evidence="8" id="KW-1185">Reference proteome</keyword>
<name>A0A2R4WY28_9EURY</name>
<dbReference type="SUPFAM" id="SSF52833">
    <property type="entry name" value="Thioredoxin-like"/>
    <property type="match status" value="1"/>
</dbReference>
<dbReference type="GeneID" id="36511087"/>
<evidence type="ECO:0000256" key="1">
    <source>
        <dbReference type="ARBA" id="ARBA00007523"/>
    </source>
</evidence>
<dbReference type="GO" id="GO:0010181">
    <property type="term" value="F:FMN binding"/>
    <property type="evidence" value="ECO:0007669"/>
    <property type="project" value="InterPro"/>
</dbReference>
<evidence type="ECO:0000256" key="5">
    <source>
        <dbReference type="ARBA" id="ARBA00023014"/>
    </source>
</evidence>
<dbReference type="InterPro" id="IPR017900">
    <property type="entry name" value="4Fe4S_Fe_S_CS"/>
</dbReference>
<dbReference type="KEGG" id="harc:HARCEL1_01230"/>
<dbReference type="Gene3D" id="3.40.50.11540">
    <property type="entry name" value="NADH-ubiquinone oxidoreductase 51kDa subunit"/>
    <property type="match status" value="1"/>
</dbReference>
<evidence type="ECO:0000313" key="8">
    <source>
        <dbReference type="Proteomes" id="UP000244727"/>
    </source>
</evidence>
<evidence type="ECO:0000259" key="6">
    <source>
        <dbReference type="PROSITE" id="PS51379"/>
    </source>
</evidence>
<dbReference type="InterPro" id="IPR037207">
    <property type="entry name" value="Nuop51_4Fe4S-bd_sf"/>
</dbReference>
<dbReference type="Pfam" id="PF01512">
    <property type="entry name" value="Complex1_51K"/>
    <property type="match status" value="1"/>
</dbReference>
<dbReference type="InterPro" id="IPR019554">
    <property type="entry name" value="Soluble_ligand-bd"/>
</dbReference>
<dbReference type="InterPro" id="IPR011538">
    <property type="entry name" value="Nuo51_FMN-bd"/>
</dbReference>
<dbReference type="GO" id="GO:0016491">
    <property type="term" value="F:oxidoreductase activity"/>
    <property type="evidence" value="ECO:0007669"/>
    <property type="project" value="UniProtKB-ARBA"/>
</dbReference>
<keyword evidence="4" id="KW-0408">Iron</keyword>
<dbReference type="InterPro" id="IPR017896">
    <property type="entry name" value="4Fe4S_Fe-S-bd"/>
</dbReference>
<dbReference type="SUPFAM" id="SSF142984">
    <property type="entry name" value="Nqo1 middle domain-like"/>
    <property type="match status" value="1"/>
</dbReference>
<dbReference type="InterPro" id="IPR001949">
    <property type="entry name" value="NADH-UbQ_OxRdtase_51kDa_CS"/>
</dbReference>
<dbReference type="InterPro" id="IPR037225">
    <property type="entry name" value="Nuo51_FMN-bd_sf"/>
</dbReference>
<dbReference type="Gene3D" id="3.40.30.10">
    <property type="entry name" value="Glutaredoxin"/>
    <property type="match status" value="1"/>
</dbReference>
<dbReference type="PROSITE" id="PS00645">
    <property type="entry name" value="COMPLEX1_51K_2"/>
    <property type="match status" value="1"/>
</dbReference>
<dbReference type="Gene3D" id="1.20.1440.230">
    <property type="entry name" value="NADH-ubiquinone oxidoreductase 51kDa subunit, iron-sulphur binding domain"/>
    <property type="match status" value="1"/>
</dbReference>
<dbReference type="SUPFAM" id="SSF54862">
    <property type="entry name" value="4Fe-4S ferredoxins"/>
    <property type="match status" value="1"/>
</dbReference>
<keyword evidence="3" id="KW-0479">Metal-binding</keyword>
<dbReference type="Pfam" id="PF10531">
    <property type="entry name" value="SLBB"/>
    <property type="match status" value="1"/>
</dbReference>
<dbReference type="AlphaFoldDB" id="A0A2R4WY28"/>
<keyword evidence="5" id="KW-0411">Iron-sulfur</keyword>
<dbReference type="SMART" id="SM00928">
    <property type="entry name" value="NADH_4Fe-4S"/>
    <property type="match status" value="1"/>
</dbReference>
<proteinExistence type="inferred from homology"/>
<feature type="domain" description="4Fe-4S ferredoxin-type" evidence="6">
    <location>
        <begin position="604"/>
        <end position="632"/>
    </location>
</feature>
<accession>A0A2R4WY28</accession>
<keyword evidence="2" id="KW-0004">4Fe-4S</keyword>
<dbReference type="FunFam" id="1.20.1440.230:FF:000001">
    <property type="entry name" value="Mitochondrial NADH dehydrogenase flavoprotein 1"/>
    <property type="match status" value="1"/>
</dbReference>
<evidence type="ECO:0000256" key="2">
    <source>
        <dbReference type="ARBA" id="ARBA00022485"/>
    </source>
</evidence>
<dbReference type="SUPFAM" id="SSF140490">
    <property type="entry name" value="Nqo1C-terminal domain-like"/>
    <property type="match status" value="1"/>
</dbReference>
<dbReference type="Gene3D" id="3.30.70.20">
    <property type="match status" value="2"/>
</dbReference>
<dbReference type="SUPFAM" id="SSF142019">
    <property type="entry name" value="Nqo1 FMN-binding domain-like"/>
    <property type="match status" value="1"/>
</dbReference>
<dbReference type="InterPro" id="IPR019575">
    <property type="entry name" value="Nuop51_4Fe4S-bd"/>
</dbReference>